<sequence>MGSIYLHPEIGRDDFRIRRKPVSNPNLRGTAMTQAPGPGGLLHAATSSYLAPSLSSQPPSYEELYGPNFSLPEQETLTRPRTADASNNPASFSQSPSPSPSTATESSSSRLQKAYGEACHFLGGLINHPTESNKHVTVLRHSHGLVFYRGPSTSVAVSIFSDAPLPEDRTVWLQDKGWSGKAGMRAKALFRLNNNWIDVTPGIPLHADQVAAGDERAWQRDIKKFLRKPPSEAKNQHLLRETVVVRIPAEAGDGYFQLVICQGTKKKVMGYSPVFRVISTSANPHSMRGASLSTMPLEVGAMVVSLYARSAAKTVMTPATAVVQSKVTQYRPAWVKETAARKAYQVSGLQDRVTGIHHGFSSSPVKRPVCAAAPCLIERETEHGVEVGPQPPFPMAFESRVQLKSSPIESSVPESSSQERLTLLKVPDWVLEQMCGYYFGWACFKHGFFDTPAGQTSSAAGSWSPAVLSVSTLDPLQAAGVNMSQATKRVVQIRLLEHAALRTNKLEIRVMGFLRAEIPPPTGQDRQALMEAQAAAAEAAVLADAYDVSVVQGTLLHPAWAPDTRTGEEINRENAGWVDKTLQGYEQIVANGQRWVEQVPLHRLGVRSTADEWRERQVAVNGFYIVR</sequence>
<dbReference type="RefSeq" id="XP_056788599.1">
    <property type="nucleotide sequence ID" value="XM_056936664.1"/>
</dbReference>
<dbReference type="Proteomes" id="UP001148312">
    <property type="component" value="Unassembled WGS sequence"/>
</dbReference>
<evidence type="ECO:0000256" key="1">
    <source>
        <dbReference type="SAM" id="MobiDB-lite"/>
    </source>
</evidence>
<name>A0A9W9X2G2_9EURO</name>
<gene>
    <name evidence="2" type="ORF">N7539_007063</name>
</gene>
<evidence type="ECO:0000313" key="2">
    <source>
        <dbReference type="EMBL" id="KAJ5481169.1"/>
    </source>
</evidence>
<reference evidence="2" key="1">
    <citation type="submission" date="2022-12" db="EMBL/GenBank/DDBJ databases">
        <authorList>
            <person name="Petersen C."/>
        </authorList>
    </citation>
    <scope>NUCLEOTIDE SEQUENCE</scope>
    <source>
        <strain evidence="2">IBT 30728</strain>
    </source>
</reference>
<proteinExistence type="predicted"/>
<organism evidence="2 3">
    <name type="scientific">Penicillium diatomitis</name>
    <dbReference type="NCBI Taxonomy" id="2819901"/>
    <lineage>
        <taxon>Eukaryota</taxon>
        <taxon>Fungi</taxon>
        <taxon>Dikarya</taxon>
        <taxon>Ascomycota</taxon>
        <taxon>Pezizomycotina</taxon>
        <taxon>Eurotiomycetes</taxon>
        <taxon>Eurotiomycetidae</taxon>
        <taxon>Eurotiales</taxon>
        <taxon>Aspergillaceae</taxon>
        <taxon>Penicillium</taxon>
    </lineage>
</organism>
<protein>
    <recommendedName>
        <fullName evidence="4">LipA and NB-ARC domain protein</fullName>
    </recommendedName>
</protein>
<dbReference type="AlphaFoldDB" id="A0A9W9X2G2"/>
<feature type="compositionally biased region" description="Polar residues" evidence="1">
    <location>
        <begin position="23"/>
        <end position="33"/>
    </location>
</feature>
<evidence type="ECO:0008006" key="4">
    <source>
        <dbReference type="Google" id="ProtNLM"/>
    </source>
</evidence>
<accession>A0A9W9X2G2</accession>
<dbReference type="GeneID" id="81626913"/>
<reference evidence="2" key="2">
    <citation type="journal article" date="2023" name="IMA Fungus">
        <title>Comparative genomic study of the Penicillium genus elucidates a diverse pangenome and 15 lateral gene transfer events.</title>
        <authorList>
            <person name="Petersen C."/>
            <person name="Sorensen T."/>
            <person name="Nielsen M.R."/>
            <person name="Sondergaard T.E."/>
            <person name="Sorensen J.L."/>
            <person name="Fitzpatrick D.A."/>
            <person name="Frisvad J.C."/>
            <person name="Nielsen K.L."/>
        </authorList>
    </citation>
    <scope>NUCLEOTIDE SEQUENCE</scope>
    <source>
        <strain evidence="2">IBT 30728</strain>
    </source>
</reference>
<feature type="region of interest" description="Disordered" evidence="1">
    <location>
        <begin position="78"/>
        <end position="110"/>
    </location>
</feature>
<dbReference type="EMBL" id="JAPWDQ010000009">
    <property type="protein sequence ID" value="KAJ5481169.1"/>
    <property type="molecule type" value="Genomic_DNA"/>
</dbReference>
<keyword evidence="3" id="KW-1185">Reference proteome</keyword>
<evidence type="ECO:0000313" key="3">
    <source>
        <dbReference type="Proteomes" id="UP001148312"/>
    </source>
</evidence>
<comment type="caution">
    <text evidence="2">The sequence shown here is derived from an EMBL/GenBank/DDBJ whole genome shotgun (WGS) entry which is preliminary data.</text>
</comment>
<feature type="compositionally biased region" description="Low complexity" evidence="1">
    <location>
        <begin position="86"/>
        <end position="109"/>
    </location>
</feature>
<feature type="region of interest" description="Disordered" evidence="1">
    <location>
        <begin position="16"/>
        <end position="44"/>
    </location>
</feature>